<comment type="caution">
    <text evidence="1">The sequence shown here is derived from an EMBL/GenBank/DDBJ whole genome shotgun (WGS) entry which is preliminary data.</text>
</comment>
<protein>
    <submittedName>
        <fullName evidence="1">Uncharacterized protein</fullName>
    </submittedName>
</protein>
<dbReference type="Proteomes" id="UP000309340">
    <property type="component" value="Unassembled WGS sequence"/>
</dbReference>
<dbReference type="EMBL" id="NAJQ01000013">
    <property type="protein sequence ID" value="TKA83249.1"/>
    <property type="molecule type" value="Genomic_DNA"/>
</dbReference>
<evidence type="ECO:0000313" key="2">
    <source>
        <dbReference type="Proteomes" id="UP000309340"/>
    </source>
</evidence>
<proteinExistence type="predicted"/>
<keyword evidence="2" id="KW-1185">Reference proteome</keyword>
<organism evidence="1 2">
    <name type="scientific">Friedmanniomyces simplex</name>
    <dbReference type="NCBI Taxonomy" id="329884"/>
    <lineage>
        <taxon>Eukaryota</taxon>
        <taxon>Fungi</taxon>
        <taxon>Dikarya</taxon>
        <taxon>Ascomycota</taxon>
        <taxon>Pezizomycotina</taxon>
        <taxon>Dothideomycetes</taxon>
        <taxon>Dothideomycetidae</taxon>
        <taxon>Mycosphaerellales</taxon>
        <taxon>Teratosphaeriaceae</taxon>
        <taxon>Friedmanniomyces</taxon>
    </lineage>
</organism>
<reference evidence="1 2" key="1">
    <citation type="submission" date="2017-03" db="EMBL/GenBank/DDBJ databases">
        <title>Genomes of endolithic fungi from Antarctica.</title>
        <authorList>
            <person name="Coleine C."/>
            <person name="Masonjones S."/>
            <person name="Stajich J.E."/>
        </authorList>
    </citation>
    <scope>NUCLEOTIDE SEQUENCE [LARGE SCALE GENOMIC DNA]</scope>
    <source>
        <strain evidence="1 2">CCFEE 5184</strain>
    </source>
</reference>
<gene>
    <name evidence="1" type="ORF">B0A55_02967</name>
</gene>
<dbReference type="AlphaFoldDB" id="A0A4V5NIT3"/>
<name>A0A4V5NIT3_9PEZI</name>
<accession>A0A4V5NIT3</accession>
<sequence>MATTIFSLLPATRQHIFVLTNPQLREDALQLWRGTNTFAIRYTPAPPHLFATSMPPALPPSFTNRAHILKGNGL</sequence>
<evidence type="ECO:0000313" key="1">
    <source>
        <dbReference type="EMBL" id="TKA83249.1"/>
    </source>
</evidence>